<dbReference type="AlphaFoldDB" id="A0A8J5UWH5"/>
<keyword evidence="2" id="KW-0732">Signal</keyword>
<name>A0A8J5UWH5_9HYME</name>
<sequence length="76" mass="8588">MLLFYLLFLLAGINVPKTQSSANEDKNSKEKESARGRLVNPPLRGGRQAADSEDYENVNVQDEIEHWLTKVSILTK</sequence>
<evidence type="ECO:0000256" key="1">
    <source>
        <dbReference type="SAM" id="MobiDB-lite"/>
    </source>
</evidence>
<accession>A0A8J5UWH5</accession>
<feature type="signal peptide" evidence="2">
    <location>
        <begin position="1"/>
        <end position="20"/>
    </location>
</feature>
<dbReference type="EMBL" id="JAAOIC020000067">
    <property type="protein sequence ID" value="KAG8034696.1"/>
    <property type="molecule type" value="Genomic_DNA"/>
</dbReference>
<gene>
    <name evidence="3" type="ORF">G9C98_007772</name>
</gene>
<feature type="compositionally biased region" description="Basic and acidic residues" evidence="1">
    <location>
        <begin position="23"/>
        <end position="35"/>
    </location>
</feature>
<protein>
    <submittedName>
        <fullName evidence="3">Uncharacterized protein</fullName>
    </submittedName>
</protein>
<evidence type="ECO:0000313" key="4">
    <source>
        <dbReference type="Proteomes" id="UP000729913"/>
    </source>
</evidence>
<organism evidence="3 4">
    <name type="scientific">Cotesia typhae</name>
    <dbReference type="NCBI Taxonomy" id="2053667"/>
    <lineage>
        <taxon>Eukaryota</taxon>
        <taxon>Metazoa</taxon>
        <taxon>Ecdysozoa</taxon>
        <taxon>Arthropoda</taxon>
        <taxon>Hexapoda</taxon>
        <taxon>Insecta</taxon>
        <taxon>Pterygota</taxon>
        <taxon>Neoptera</taxon>
        <taxon>Endopterygota</taxon>
        <taxon>Hymenoptera</taxon>
        <taxon>Apocrita</taxon>
        <taxon>Ichneumonoidea</taxon>
        <taxon>Braconidae</taxon>
        <taxon>Microgastrinae</taxon>
        <taxon>Cotesia</taxon>
    </lineage>
</organism>
<keyword evidence="4" id="KW-1185">Reference proteome</keyword>
<dbReference type="Proteomes" id="UP000729913">
    <property type="component" value="Unassembled WGS sequence"/>
</dbReference>
<feature type="chain" id="PRO_5035277273" evidence="2">
    <location>
        <begin position="21"/>
        <end position="76"/>
    </location>
</feature>
<proteinExistence type="predicted"/>
<reference evidence="3" key="2">
    <citation type="submission" date="2021-04" db="EMBL/GenBank/DDBJ databases">
        <title>Genome-wide patterns of bracovirus chromosomal integration into multiple host tissues during parasitism.</title>
        <authorList>
            <person name="Chebbi M.A.C."/>
        </authorList>
    </citation>
    <scope>NUCLEOTIDE SEQUENCE</scope>
    <source>
        <tissue evidence="3">Whole body</tissue>
    </source>
</reference>
<feature type="region of interest" description="Disordered" evidence="1">
    <location>
        <begin position="18"/>
        <end position="55"/>
    </location>
</feature>
<evidence type="ECO:0000256" key="2">
    <source>
        <dbReference type="SAM" id="SignalP"/>
    </source>
</evidence>
<reference evidence="3" key="1">
    <citation type="submission" date="2020-03" db="EMBL/GenBank/DDBJ databases">
        <authorList>
            <person name="Chebbi M.A."/>
            <person name="Drezen J.M."/>
        </authorList>
    </citation>
    <scope>NUCLEOTIDE SEQUENCE</scope>
    <source>
        <tissue evidence="3">Whole body</tissue>
    </source>
</reference>
<comment type="caution">
    <text evidence="3">The sequence shown here is derived from an EMBL/GenBank/DDBJ whole genome shotgun (WGS) entry which is preliminary data.</text>
</comment>
<evidence type="ECO:0000313" key="3">
    <source>
        <dbReference type="EMBL" id="KAG8034696.1"/>
    </source>
</evidence>